<dbReference type="OrthoDB" id="2443807at2759"/>
<feature type="coiled-coil region" evidence="3">
    <location>
        <begin position="379"/>
        <end position="446"/>
    </location>
</feature>
<dbReference type="Proteomes" id="UP000692954">
    <property type="component" value="Unassembled WGS sequence"/>
</dbReference>
<proteinExistence type="predicted"/>
<dbReference type="AlphaFoldDB" id="A0A8S1N2T8"/>
<evidence type="ECO:0000313" key="5">
    <source>
        <dbReference type="Proteomes" id="UP000692954"/>
    </source>
</evidence>
<organism evidence="4 5">
    <name type="scientific">Paramecium sonneborni</name>
    <dbReference type="NCBI Taxonomy" id="65129"/>
    <lineage>
        <taxon>Eukaryota</taxon>
        <taxon>Sar</taxon>
        <taxon>Alveolata</taxon>
        <taxon>Ciliophora</taxon>
        <taxon>Intramacronucleata</taxon>
        <taxon>Oligohymenophorea</taxon>
        <taxon>Peniculida</taxon>
        <taxon>Parameciidae</taxon>
        <taxon>Paramecium</taxon>
    </lineage>
</organism>
<comment type="caution">
    <text evidence="4">The sequence shown here is derived from an EMBL/GenBank/DDBJ whole genome shotgun (WGS) entry which is preliminary data.</text>
</comment>
<dbReference type="PANTHER" id="PTHR44129">
    <property type="entry name" value="WD REPEAT-CONTAINING PROTEIN POP1"/>
    <property type="match status" value="1"/>
</dbReference>
<accession>A0A8S1N2T8</accession>
<dbReference type="EMBL" id="CAJJDN010000046">
    <property type="protein sequence ID" value="CAD8084411.1"/>
    <property type="molecule type" value="Genomic_DNA"/>
</dbReference>
<keyword evidence="2" id="KW-0677">Repeat</keyword>
<dbReference type="InterPro" id="IPR050349">
    <property type="entry name" value="WD_LIS1/nudF_dynein_reg"/>
</dbReference>
<name>A0A8S1N2T8_9CILI</name>
<gene>
    <name evidence="4" type="ORF">PSON_ATCC_30995.1.T0460257</name>
</gene>
<keyword evidence="3" id="KW-0175">Coiled coil</keyword>
<evidence type="ECO:0000256" key="2">
    <source>
        <dbReference type="ARBA" id="ARBA00022737"/>
    </source>
</evidence>
<evidence type="ECO:0000256" key="3">
    <source>
        <dbReference type="SAM" id="Coils"/>
    </source>
</evidence>
<evidence type="ECO:0000313" key="4">
    <source>
        <dbReference type="EMBL" id="CAD8084411.1"/>
    </source>
</evidence>
<evidence type="ECO:0000256" key="1">
    <source>
        <dbReference type="ARBA" id="ARBA00022574"/>
    </source>
</evidence>
<keyword evidence="5" id="KW-1185">Reference proteome</keyword>
<reference evidence="4" key="1">
    <citation type="submission" date="2021-01" db="EMBL/GenBank/DDBJ databases">
        <authorList>
            <consortium name="Genoscope - CEA"/>
            <person name="William W."/>
        </authorList>
    </citation>
    <scope>NUCLEOTIDE SEQUENCE</scope>
</reference>
<keyword evidence="1" id="KW-0853">WD repeat</keyword>
<sequence>MLEQKKSSNLFRKILVRYKSLNNLQVKVQFLYLKLKSIISILRTIFQRNNKKLFSHFSIKKKNNNQALFNNKEGEINEFLVEDSSNKDVLLLRGIAGSGKSRAAAKIEEFLWQKIDSKESSWIPIYVSLPTLKEPKFNLIDQALESDFYQFDKIQVKEFKEAFYKRMKQDLIQSNLYQTNRFQKDLFGFVQDSKQVKEQLKVITSSSYQTWFYGEKLESLKEVELLGINEHKYLEEYILLTLKKEFIELYGFTKQMIKQRIDIEEFCTFWQKISYYLIQNQNNSRKNQFINEQQARQIIQILKLEIIFQKISKEQIVNLEKTIMDLWGIPKFEKLIINAQIQHRLTTPFMMEIVVQVLPTMTKKYFDASTFKDKFINNYDKIKLETQIEQQQIQKYENSYQQFQKNLLKLILNLKLQKFGISYKRNNICKNSLQLAKQKKQNYQQQIMLLY</sequence>
<protein>
    <submittedName>
        <fullName evidence="4">Uncharacterized protein</fullName>
    </submittedName>
</protein>